<organism evidence="1 2">
    <name type="scientific">Pelagomonas calceolata</name>
    <dbReference type="NCBI Taxonomy" id="35677"/>
    <lineage>
        <taxon>Eukaryota</taxon>
        <taxon>Sar</taxon>
        <taxon>Stramenopiles</taxon>
        <taxon>Ochrophyta</taxon>
        <taxon>Pelagophyceae</taxon>
        <taxon>Pelagomonadales</taxon>
        <taxon>Pelagomonadaceae</taxon>
        <taxon>Pelagomonas</taxon>
    </lineage>
</organism>
<dbReference type="EMBL" id="CAKKNE010000003">
    <property type="protein sequence ID" value="CAH0370398.1"/>
    <property type="molecule type" value="Genomic_DNA"/>
</dbReference>
<sequence>MVSLLVAAGVAAANMEDHANRTPLFSIFYPHESIIDIVTTLLRAGASLDSGPVPFLGTTKVSRQFEELLNHIDIYPDLRARVGAVRTLVASVRAAGSWKAHCTLPHKQVLRLRSLVARGRTRERLATTRAIRFIVRQGDNGIVWNILSFWRATD</sequence>
<reference evidence="1" key="1">
    <citation type="submission" date="2021-11" db="EMBL/GenBank/DDBJ databases">
        <authorList>
            <consortium name="Genoscope - CEA"/>
            <person name="William W."/>
        </authorList>
    </citation>
    <scope>NUCLEOTIDE SEQUENCE</scope>
</reference>
<proteinExistence type="predicted"/>
<dbReference type="Proteomes" id="UP000789595">
    <property type="component" value="Unassembled WGS sequence"/>
</dbReference>
<gene>
    <name evidence="1" type="ORF">PECAL_3P02820</name>
</gene>
<evidence type="ECO:0000313" key="2">
    <source>
        <dbReference type="Proteomes" id="UP000789595"/>
    </source>
</evidence>
<evidence type="ECO:0000313" key="1">
    <source>
        <dbReference type="EMBL" id="CAH0370398.1"/>
    </source>
</evidence>
<dbReference type="AlphaFoldDB" id="A0A8J2SHH0"/>
<name>A0A8J2SHH0_9STRA</name>
<keyword evidence="2" id="KW-1185">Reference proteome</keyword>
<protein>
    <submittedName>
        <fullName evidence="1">Uncharacterized protein</fullName>
    </submittedName>
</protein>
<accession>A0A8J2SHH0</accession>
<comment type="caution">
    <text evidence="1">The sequence shown here is derived from an EMBL/GenBank/DDBJ whole genome shotgun (WGS) entry which is preliminary data.</text>
</comment>